<proteinExistence type="inferred from homology"/>
<accession>A0A075I0B5</accession>
<feature type="transmembrane region" description="Helical" evidence="7">
    <location>
        <begin position="237"/>
        <end position="257"/>
    </location>
</feature>
<dbReference type="AlphaFoldDB" id="A0A075I0B5"/>
<comment type="subcellular location">
    <subcellularLocation>
        <location evidence="1">Cell membrane</location>
        <topology evidence="1">Multi-pass membrane protein</topology>
    </subcellularLocation>
</comment>
<dbReference type="PANTHER" id="PTHR39087">
    <property type="entry name" value="UPF0104 MEMBRANE PROTEIN MJ1595"/>
    <property type="match status" value="1"/>
</dbReference>
<evidence type="ECO:0000256" key="5">
    <source>
        <dbReference type="ARBA" id="ARBA00022989"/>
    </source>
</evidence>
<protein>
    <recommendedName>
        <fullName evidence="9">Integral membrane protein</fullName>
    </recommendedName>
</protein>
<evidence type="ECO:0000256" key="3">
    <source>
        <dbReference type="ARBA" id="ARBA00022475"/>
    </source>
</evidence>
<name>A0A075I0B5_9ARCH</name>
<comment type="similarity">
    <text evidence="2">Belongs to the UPF0104 family.</text>
</comment>
<keyword evidence="6 7" id="KW-0472">Membrane</keyword>
<evidence type="ECO:0000256" key="4">
    <source>
        <dbReference type="ARBA" id="ARBA00022692"/>
    </source>
</evidence>
<organism evidence="8">
    <name type="scientific">uncultured marine thaumarchaeote KM3_89_C12</name>
    <dbReference type="NCBI Taxonomy" id="1456339"/>
    <lineage>
        <taxon>Archaea</taxon>
        <taxon>Nitrososphaerota</taxon>
        <taxon>environmental samples</taxon>
    </lineage>
</organism>
<dbReference type="EMBL" id="KF901161">
    <property type="protein sequence ID" value="AIF20317.1"/>
    <property type="molecule type" value="Genomic_DNA"/>
</dbReference>
<evidence type="ECO:0000256" key="2">
    <source>
        <dbReference type="ARBA" id="ARBA00011061"/>
    </source>
</evidence>
<dbReference type="Pfam" id="PF03706">
    <property type="entry name" value="LPG_synthase_TM"/>
    <property type="match status" value="1"/>
</dbReference>
<dbReference type="InterPro" id="IPR022791">
    <property type="entry name" value="L-PG_synthase/AglD"/>
</dbReference>
<keyword evidence="5 7" id="KW-1133">Transmembrane helix</keyword>
<dbReference type="NCBIfam" id="TIGR00374">
    <property type="entry name" value="flippase-like domain"/>
    <property type="match status" value="1"/>
</dbReference>
<feature type="transmembrane region" description="Helical" evidence="7">
    <location>
        <begin position="202"/>
        <end position="225"/>
    </location>
</feature>
<evidence type="ECO:0000256" key="1">
    <source>
        <dbReference type="ARBA" id="ARBA00004651"/>
    </source>
</evidence>
<keyword evidence="4 7" id="KW-0812">Transmembrane</keyword>
<dbReference type="GO" id="GO:0005886">
    <property type="term" value="C:plasma membrane"/>
    <property type="evidence" value="ECO:0007669"/>
    <property type="project" value="UniProtKB-SubCell"/>
</dbReference>
<reference evidence="8" key="1">
    <citation type="journal article" date="2014" name="Genome Biol. Evol.">
        <title>Pangenome evidence for extensive interdomain horizontal transfer affecting lineage core and shell genes in uncultured planktonic thaumarchaeota and euryarchaeota.</title>
        <authorList>
            <person name="Deschamps P."/>
            <person name="Zivanovic Y."/>
            <person name="Moreira D."/>
            <person name="Rodriguez-Valera F."/>
            <person name="Lopez-Garcia P."/>
        </authorList>
    </citation>
    <scope>NUCLEOTIDE SEQUENCE</scope>
</reference>
<sequence length="314" mass="34756">MKFDNRLILILVAAVVIYAIFLFVSDYDTISETISGFNVNFLPHILFFITASWIPIFIKWHFLLKNSNIHVPVKGNIVVFLSGMGLELTPGHVGALIKSQILKTKFSISRTKTAPIVLIEKVYDLIGAIIASIMGIIILGMETYLIAIALSALALIFFLMCYRPAFDLFLGLIAKRKFFSKYIENISDSYEIIKKSTSVKSFTICILLSIAYWSIISAGVYYILAGFGIDMIDYLKILSIYTSSAFLGAITFIPGGIGVTEGSLTGLLSMQGVDISVALVLSVMIRLFAFWYPVCVGFISLNFSGVLSFRNNSF</sequence>
<feature type="transmembrane region" description="Helical" evidence="7">
    <location>
        <begin position="7"/>
        <end position="25"/>
    </location>
</feature>
<evidence type="ECO:0008006" key="9">
    <source>
        <dbReference type="Google" id="ProtNLM"/>
    </source>
</evidence>
<feature type="transmembrane region" description="Helical" evidence="7">
    <location>
        <begin position="45"/>
        <end position="64"/>
    </location>
</feature>
<feature type="transmembrane region" description="Helical" evidence="7">
    <location>
        <begin position="290"/>
        <end position="309"/>
    </location>
</feature>
<feature type="transmembrane region" description="Helical" evidence="7">
    <location>
        <begin position="146"/>
        <end position="173"/>
    </location>
</feature>
<evidence type="ECO:0000256" key="7">
    <source>
        <dbReference type="SAM" id="Phobius"/>
    </source>
</evidence>
<feature type="transmembrane region" description="Helical" evidence="7">
    <location>
        <begin position="122"/>
        <end position="140"/>
    </location>
</feature>
<keyword evidence="3" id="KW-1003">Cell membrane</keyword>
<evidence type="ECO:0000313" key="8">
    <source>
        <dbReference type="EMBL" id="AIF20317.1"/>
    </source>
</evidence>
<evidence type="ECO:0000256" key="6">
    <source>
        <dbReference type="ARBA" id="ARBA00023136"/>
    </source>
</evidence>
<dbReference type="PANTHER" id="PTHR39087:SF2">
    <property type="entry name" value="UPF0104 MEMBRANE PROTEIN MJ1595"/>
    <property type="match status" value="1"/>
</dbReference>